<organism evidence="2 4">
    <name type="scientific">Yarrowia lipolytica</name>
    <name type="common">Candida lipolytica</name>
    <dbReference type="NCBI Taxonomy" id="4952"/>
    <lineage>
        <taxon>Eukaryota</taxon>
        <taxon>Fungi</taxon>
        <taxon>Dikarya</taxon>
        <taxon>Ascomycota</taxon>
        <taxon>Saccharomycotina</taxon>
        <taxon>Dipodascomycetes</taxon>
        <taxon>Dipodascales</taxon>
        <taxon>Dipodascales incertae sedis</taxon>
        <taxon>Yarrowia</taxon>
    </lineage>
</organism>
<gene>
    <name evidence="3" type="ORF">B0I71DRAFT_47757</name>
    <name evidence="2" type="ORF">YALI1_D20719g</name>
</gene>
<reference evidence="2 4" key="1">
    <citation type="journal article" date="2016" name="PLoS ONE">
        <title>Sequence Assembly of Yarrowia lipolytica Strain W29/CLIB89 Shows Transposable Element Diversity.</title>
        <authorList>
            <person name="Magnan C."/>
            <person name="Yu J."/>
            <person name="Chang I."/>
            <person name="Jahn E."/>
            <person name="Kanomata Y."/>
            <person name="Wu J."/>
            <person name="Zeller M."/>
            <person name="Oakes M."/>
            <person name="Baldi P."/>
            <person name="Sandmeyer S."/>
        </authorList>
    </citation>
    <scope>NUCLEOTIDE SEQUENCE [LARGE SCALE GENOMIC DNA]</scope>
    <source>
        <strain evidence="2">CLIB89</strain>
        <strain evidence="4">CLIB89(W29)</strain>
    </source>
</reference>
<evidence type="ECO:0000256" key="1">
    <source>
        <dbReference type="SAM" id="SignalP"/>
    </source>
</evidence>
<accession>A0A1H6PXK6</accession>
<evidence type="ECO:0000313" key="2">
    <source>
        <dbReference type="EMBL" id="AOW04163.1"/>
    </source>
</evidence>
<dbReference type="GeneID" id="2910211"/>
<dbReference type="VEuPathDB" id="FungiDB:YALI0_D16819g"/>
<dbReference type="VEuPathDB" id="FungiDB:YALI1_D20719g"/>
<proteinExistence type="predicted"/>
<dbReference type="Proteomes" id="UP000256601">
    <property type="component" value="Unassembled WGS sequence"/>
</dbReference>
<reference evidence="3 5" key="2">
    <citation type="submission" date="2018-07" db="EMBL/GenBank/DDBJ databases">
        <title>Draft Genome Assemblies for Five Robust Yarrowia lipolytica Strains Exhibiting High Lipid Production and Pentose Sugar Utilization and Sugar Alcohol Secretion from Undetoxified Lignocellulosic Biomass Hydrolysates.</title>
        <authorList>
            <consortium name="DOE Joint Genome Institute"/>
            <person name="Walker C."/>
            <person name="Ryu S."/>
            <person name="Na H."/>
            <person name="Zane M."/>
            <person name="LaButti K."/>
            <person name="Lipzen A."/>
            <person name="Haridas S."/>
            <person name="Barry K."/>
            <person name="Grigoriev I.V."/>
            <person name="Quarterman J."/>
            <person name="Slininger P."/>
            <person name="Dien B."/>
            <person name="Trinh C.T."/>
        </authorList>
    </citation>
    <scope>NUCLEOTIDE SEQUENCE [LARGE SCALE GENOMIC DNA]</scope>
    <source>
        <strain evidence="3 5">YB392</strain>
    </source>
</reference>
<dbReference type="EMBL" id="KZ857342">
    <property type="protein sequence ID" value="RDW24652.1"/>
    <property type="molecule type" value="Genomic_DNA"/>
</dbReference>
<evidence type="ECO:0000313" key="3">
    <source>
        <dbReference type="EMBL" id="RDW24652.1"/>
    </source>
</evidence>
<dbReference type="OrthoDB" id="4083919at2759"/>
<keyword evidence="1" id="KW-0732">Signal</keyword>
<name>A0A1H6PXK6_YARLL</name>
<feature type="signal peptide" evidence="1">
    <location>
        <begin position="1"/>
        <end position="17"/>
    </location>
</feature>
<dbReference type="RefSeq" id="XP_502912.1">
    <property type="nucleotide sequence ID" value="XM_502912.1"/>
</dbReference>
<sequence>MVSNMLLITLFSTPVLASFPTSYYYDSTSKECATIGNFMAPYSGIRIWCEKDLFDASRDRLAMSVCQNGYTYDYTISDTPGCTDFSNPMEFTNTSSEMQFDPWHFGGGKFKLARRYTSLDRETPVYWPDTFVGGVFKCPLDEPCTNDNAIPIAPLLADEPWHFLRKFSMWTVTARFPIMYSPDFTGHHYPHIKGNNDWARYLDVNERYRTVREKTVHTQPKYVPDKNVPADTLDNDSNSNEPLTLPLTPSIPLPLQSDALPGEEKYHVPGHSITVEIHGFRAGVKSKLEHKFAQISSQYSDVLKQYNPSHGLLGLLYHLRVNLEYYTAKRIWLDLVKLL</sequence>
<evidence type="ECO:0000313" key="5">
    <source>
        <dbReference type="Proteomes" id="UP000256601"/>
    </source>
</evidence>
<dbReference type="EMBL" id="CP017556">
    <property type="protein sequence ID" value="AOW04163.1"/>
    <property type="molecule type" value="Genomic_DNA"/>
</dbReference>
<dbReference type="KEGG" id="yli:2910211"/>
<feature type="chain" id="PRO_5036020536" evidence="1">
    <location>
        <begin position="18"/>
        <end position="339"/>
    </location>
</feature>
<protein>
    <submittedName>
        <fullName evidence="2">Uncharacterized protein</fullName>
    </submittedName>
</protein>
<evidence type="ECO:0000313" key="4">
    <source>
        <dbReference type="Proteomes" id="UP000182444"/>
    </source>
</evidence>
<dbReference type="Proteomes" id="UP000182444">
    <property type="component" value="Chromosome 1D"/>
</dbReference>
<dbReference type="AlphaFoldDB" id="A0A1H6PXK6"/>